<dbReference type="RefSeq" id="WP_188419058.1">
    <property type="nucleotide sequence ID" value="NZ_BMDP01000001.1"/>
</dbReference>
<accession>A0A8J3AWQ2</accession>
<name>A0A8J3AWQ2_9BURK</name>
<evidence type="ECO:0000313" key="2">
    <source>
        <dbReference type="Proteomes" id="UP000627205"/>
    </source>
</evidence>
<protein>
    <recommendedName>
        <fullName evidence="3">DUF1853 family protein</fullName>
    </recommendedName>
</protein>
<sequence length="327" mass="36782">MKAPADSAARPAATFQKEFHRRWPHLRDPQVRSLAWLLEAPGLLDASDERWQGRIATLDGIADAEIAAWLHKLDDDPQALHVHLDVRPFSRLGRHAEKLMSFYLLHRGILVAHGVQVRDGNTTIGEFDFLLRLNAQLVHWEFATKFYLLESSGAGADADYFVGPNLADTLGAKMHKIFDRQLQLSIHPAAQTVLPEPVALAQALVKGWLFYPDGDARSSHMYGTSPSHCRGFWCALSEMENHSGERYVILPRLQWLAPARLPWQETMTKSALLAHLSAHFADDTMPVMVARMVEDGDCAIEAERGFIVPDDWRTRAGQRVQLGRSEK</sequence>
<proteinExistence type="predicted"/>
<reference evidence="1" key="2">
    <citation type="submission" date="2020-09" db="EMBL/GenBank/DDBJ databases">
        <authorList>
            <person name="Sun Q."/>
            <person name="Sedlacek I."/>
        </authorList>
    </citation>
    <scope>NUCLEOTIDE SEQUENCE</scope>
    <source>
        <strain evidence="1">CCM 7664</strain>
    </source>
</reference>
<keyword evidence="2" id="KW-1185">Reference proteome</keyword>
<dbReference type="AlphaFoldDB" id="A0A8J3AWQ2"/>
<dbReference type="Proteomes" id="UP000627205">
    <property type="component" value="Unassembled WGS sequence"/>
</dbReference>
<reference evidence="1" key="1">
    <citation type="journal article" date="2014" name="Int. J. Syst. Evol. Microbiol.">
        <title>Complete genome sequence of Corynebacterium casei LMG S-19264T (=DSM 44701T), isolated from a smear-ripened cheese.</title>
        <authorList>
            <consortium name="US DOE Joint Genome Institute (JGI-PGF)"/>
            <person name="Walter F."/>
            <person name="Albersmeier A."/>
            <person name="Kalinowski J."/>
            <person name="Ruckert C."/>
        </authorList>
    </citation>
    <scope>NUCLEOTIDE SEQUENCE</scope>
    <source>
        <strain evidence="1">CCM 7664</strain>
    </source>
</reference>
<comment type="caution">
    <text evidence="1">The sequence shown here is derived from an EMBL/GenBank/DDBJ whole genome shotgun (WGS) entry which is preliminary data.</text>
</comment>
<dbReference type="EMBL" id="BMDP01000001">
    <property type="protein sequence ID" value="GGI52956.1"/>
    <property type="molecule type" value="Genomic_DNA"/>
</dbReference>
<dbReference type="Pfam" id="PF08907">
    <property type="entry name" value="DUF1853"/>
    <property type="match status" value="1"/>
</dbReference>
<organism evidence="1 2">
    <name type="scientific">Oxalicibacterium solurbis</name>
    <dbReference type="NCBI Taxonomy" id="69280"/>
    <lineage>
        <taxon>Bacteria</taxon>
        <taxon>Pseudomonadati</taxon>
        <taxon>Pseudomonadota</taxon>
        <taxon>Betaproteobacteria</taxon>
        <taxon>Burkholderiales</taxon>
        <taxon>Oxalobacteraceae</taxon>
        <taxon>Oxalicibacterium</taxon>
    </lineage>
</organism>
<dbReference type="InterPro" id="IPR015003">
    <property type="entry name" value="DUF1853"/>
</dbReference>
<evidence type="ECO:0008006" key="3">
    <source>
        <dbReference type="Google" id="ProtNLM"/>
    </source>
</evidence>
<evidence type="ECO:0000313" key="1">
    <source>
        <dbReference type="EMBL" id="GGI52956.1"/>
    </source>
</evidence>
<gene>
    <name evidence="1" type="ORF">GCM10011430_01300</name>
</gene>